<dbReference type="Gene3D" id="3.90.1150.10">
    <property type="entry name" value="Aspartate Aminotransferase, domain 1"/>
    <property type="match status" value="1"/>
</dbReference>
<dbReference type="GO" id="GO:0005737">
    <property type="term" value="C:cytoplasm"/>
    <property type="evidence" value="ECO:0007669"/>
    <property type="project" value="UniProtKB-SubCell"/>
</dbReference>
<evidence type="ECO:0000256" key="6">
    <source>
        <dbReference type="SAM" id="MobiDB-lite"/>
    </source>
</evidence>
<evidence type="ECO:0000256" key="3">
    <source>
        <dbReference type="ARBA" id="ARBA00022898"/>
    </source>
</evidence>
<sequence length="504" mass="56509">MMAEAAVAANGTTTSHSKSSKDAGHIFNSQDGLHPSEKLLSIAKQLNKNVEDLDFALYMDEQDPLRHLRNDFFYPKMKDLVSTDVSILDAEEDCVYFCGNSLGLCPRNTKQHMDVELDKWAKLGVQGHLNGVLPWAHCDECVDMDMARLVGAKEGEIALMNGLTVNLHLTLISFYRPTPTRHKILCESKAFPSDHYAFESQIRLHGYDPATSLVCIEPRQGESTLRTEDILKKIEEEGDSIAAVCFSGVQYYTGQLYDIPTITAAGQKKGCYVGWDLAHAAGNVELYLHDWNVDFACWCTYKYMNSSAGSLGGFFLHERHRHNDFPKLLGWWGHAMDTRFKMDNKMDLSPGAYGYRISNPPGLLVVPTKASMEVFNKTSMKELVGKSRLLTGYLELLINRCYHKPAGAVDGDGDHVYVDIITPSDPKQRGAQLSLSFNINVHQVINELSRRGVVCDKRLPHVIRVSPAPLYCSFQDVHRFMRYLADSLEAAKNCTEPVDSSKHH</sequence>
<dbReference type="GO" id="GO:0097053">
    <property type="term" value="P:L-kynurenine catabolic process"/>
    <property type="evidence" value="ECO:0007669"/>
    <property type="project" value="UniProtKB-UniRule"/>
</dbReference>
<dbReference type="PIRSF" id="PIRSF038800">
    <property type="entry name" value="KYNU"/>
    <property type="match status" value="1"/>
</dbReference>
<dbReference type="InterPro" id="IPR015422">
    <property type="entry name" value="PyrdxlP-dep_Trfase_small"/>
</dbReference>
<comment type="catalytic activity">
    <reaction evidence="4 5">
        <text>L-kynurenine + H2O = anthranilate + L-alanine + H(+)</text>
        <dbReference type="Rhea" id="RHEA:16813"/>
        <dbReference type="ChEBI" id="CHEBI:15377"/>
        <dbReference type="ChEBI" id="CHEBI:15378"/>
        <dbReference type="ChEBI" id="CHEBI:16567"/>
        <dbReference type="ChEBI" id="CHEBI:57959"/>
        <dbReference type="ChEBI" id="CHEBI:57972"/>
        <dbReference type="EC" id="3.7.1.3"/>
    </reaction>
</comment>
<dbReference type="GO" id="GO:0019441">
    <property type="term" value="P:L-tryptophan catabolic process to kynurenine"/>
    <property type="evidence" value="ECO:0007669"/>
    <property type="project" value="TreeGrafter"/>
</dbReference>
<dbReference type="FunFam" id="3.40.640.10:FF:000031">
    <property type="entry name" value="Kynureninase"/>
    <property type="match status" value="1"/>
</dbReference>
<comment type="subcellular location">
    <subcellularLocation>
        <location evidence="4 5">Cytoplasm</location>
    </subcellularLocation>
</comment>
<evidence type="ECO:0000256" key="1">
    <source>
        <dbReference type="ARBA" id="ARBA00022642"/>
    </source>
</evidence>
<feature type="binding site" evidence="4">
    <location>
        <position position="301"/>
    </location>
    <ligand>
        <name>pyridoxal 5'-phosphate</name>
        <dbReference type="ChEBI" id="CHEBI:597326"/>
    </ligand>
</feature>
<dbReference type="Pfam" id="PF22580">
    <property type="entry name" value="KYNU_C"/>
    <property type="match status" value="1"/>
</dbReference>
<evidence type="ECO:0000256" key="5">
    <source>
        <dbReference type="PIRNR" id="PIRNR038800"/>
    </source>
</evidence>
<gene>
    <name evidence="4" type="primary">KYNU</name>
    <name evidence="8" type="ORF">V1264_009004</name>
</gene>
<comment type="function">
    <text evidence="4 5">Catalyzes the cleavage of L-kynurenine (L-Kyn) and L-3-hydroxykynurenine (L-3OHKyn) into anthranilic acid (AA) and 3-hydroxyanthranilic acid (3-OHAA), respectively.</text>
</comment>
<dbReference type="AlphaFoldDB" id="A0AAN9AQS1"/>
<keyword evidence="4 5" id="KW-0963">Cytoplasm</keyword>
<dbReference type="EMBL" id="JBAMIC010000022">
    <property type="protein sequence ID" value="KAK7091302.1"/>
    <property type="molecule type" value="Genomic_DNA"/>
</dbReference>
<organism evidence="8 9">
    <name type="scientific">Littorina saxatilis</name>
    <dbReference type="NCBI Taxonomy" id="31220"/>
    <lineage>
        <taxon>Eukaryota</taxon>
        <taxon>Metazoa</taxon>
        <taxon>Spiralia</taxon>
        <taxon>Lophotrochozoa</taxon>
        <taxon>Mollusca</taxon>
        <taxon>Gastropoda</taxon>
        <taxon>Caenogastropoda</taxon>
        <taxon>Littorinimorpha</taxon>
        <taxon>Littorinoidea</taxon>
        <taxon>Littorinidae</taxon>
        <taxon>Littorina</taxon>
    </lineage>
</organism>
<evidence type="ECO:0000259" key="7">
    <source>
        <dbReference type="Pfam" id="PF00266"/>
    </source>
</evidence>
<accession>A0AAN9AQS1</accession>
<comment type="similarity">
    <text evidence="4 5">Belongs to the kynureninase family.</text>
</comment>
<feature type="binding site" evidence="4">
    <location>
        <position position="247"/>
    </location>
    <ligand>
        <name>pyridoxal 5'-phosphate</name>
        <dbReference type="ChEBI" id="CHEBI:597326"/>
    </ligand>
</feature>
<dbReference type="Pfam" id="PF00266">
    <property type="entry name" value="Aminotran_5"/>
    <property type="match status" value="1"/>
</dbReference>
<evidence type="ECO:0000313" key="8">
    <source>
        <dbReference type="EMBL" id="KAK7091302.1"/>
    </source>
</evidence>
<dbReference type="InterPro" id="IPR015424">
    <property type="entry name" value="PyrdxlP-dep_Trfase"/>
</dbReference>
<name>A0AAN9AQS1_9CAEN</name>
<feature type="modified residue" description="N6-(pyridoxal phosphate)lysine" evidence="4">
    <location>
        <position position="302"/>
    </location>
</feature>
<proteinExistence type="inferred from homology"/>
<comment type="subunit">
    <text evidence="4 5">Homodimer.</text>
</comment>
<dbReference type="GO" id="GO:0034354">
    <property type="term" value="P:'de novo' NAD+ biosynthetic process from L-tryptophan"/>
    <property type="evidence" value="ECO:0007669"/>
    <property type="project" value="UniProtKB-UniRule"/>
</dbReference>
<dbReference type="GO" id="GO:0030170">
    <property type="term" value="F:pyridoxal phosphate binding"/>
    <property type="evidence" value="ECO:0007669"/>
    <property type="project" value="UniProtKB-UniRule"/>
</dbReference>
<feature type="binding site" evidence="4">
    <location>
        <position position="164"/>
    </location>
    <ligand>
        <name>pyridoxal 5'-phosphate</name>
        <dbReference type="ChEBI" id="CHEBI:597326"/>
    </ligand>
</feature>
<feature type="region of interest" description="Disordered" evidence="6">
    <location>
        <begin position="6"/>
        <end position="28"/>
    </location>
</feature>
<reference evidence="8 9" key="1">
    <citation type="submission" date="2024-02" db="EMBL/GenBank/DDBJ databases">
        <title>Chromosome-scale genome assembly of the rough periwinkle Littorina saxatilis.</title>
        <authorList>
            <person name="De Jode A."/>
            <person name="Faria R."/>
            <person name="Formenti G."/>
            <person name="Sims Y."/>
            <person name="Smith T.P."/>
            <person name="Tracey A."/>
            <person name="Wood J.M.D."/>
            <person name="Zagrodzka Z.B."/>
            <person name="Johannesson K."/>
            <person name="Butlin R.K."/>
            <person name="Leder E.H."/>
        </authorList>
    </citation>
    <scope>NUCLEOTIDE SEQUENCE [LARGE SCALE GENOMIC DNA]</scope>
    <source>
        <strain evidence="8">Snail1</strain>
        <tissue evidence="8">Muscle</tissue>
    </source>
</reference>
<comment type="pathway">
    <text evidence="4 5">Cofactor biosynthesis; NAD(+) biosynthesis; quinolinate from L-kynurenine: step 2/3.</text>
</comment>
<keyword evidence="9" id="KW-1185">Reference proteome</keyword>
<dbReference type="EC" id="3.7.1.3" evidence="4 5"/>
<feature type="binding site" evidence="4">
    <location>
        <position position="163"/>
    </location>
    <ligand>
        <name>pyridoxal 5'-phosphate</name>
        <dbReference type="ChEBI" id="CHEBI:597326"/>
    </ligand>
</feature>
<dbReference type="GO" id="GO:0030429">
    <property type="term" value="F:kynureninase activity"/>
    <property type="evidence" value="ECO:0007669"/>
    <property type="project" value="UniProtKB-UniRule"/>
</dbReference>
<dbReference type="HAMAP" id="MF_01970">
    <property type="entry name" value="Kynureninase"/>
    <property type="match status" value="1"/>
</dbReference>
<keyword evidence="1 4" id="KW-0662">Pyridine nucleotide biosynthesis</keyword>
<evidence type="ECO:0000256" key="2">
    <source>
        <dbReference type="ARBA" id="ARBA00022801"/>
    </source>
</evidence>
<comment type="catalytic activity">
    <reaction evidence="5">
        <text>3-hydroxy-L-kynurenine + H2O = 3-hydroxyanthranilate + L-alanine + H(+)</text>
        <dbReference type="Rhea" id="RHEA:25143"/>
        <dbReference type="ChEBI" id="CHEBI:15377"/>
        <dbReference type="ChEBI" id="CHEBI:15378"/>
        <dbReference type="ChEBI" id="CHEBI:36559"/>
        <dbReference type="ChEBI" id="CHEBI:57972"/>
        <dbReference type="ChEBI" id="CHEBI:58125"/>
        <dbReference type="EC" id="3.7.1.3"/>
    </reaction>
</comment>
<dbReference type="Proteomes" id="UP001374579">
    <property type="component" value="Unassembled WGS sequence"/>
</dbReference>
<evidence type="ECO:0000256" key="4">
    <source>
        <dbReference type="HAMAP-Rule" id="MF_03017"/>
    </source>
</evidence>
<dbReference type="NCBIfam" id="TIGR01814">
    <property type="entry name" value="kynureninase"/>
    <property type="match status" value="1"/>
</dbReference>
<feature type="binding site" evidence="4">
    <location>
        <position position="359"/>
    </location>
    <ligand>
        <name>pyridoxal 5'-phosphate</name>
        <dbReference type="ChEBI" id="CHEBI:597326"/>
    </ligand>
</feature>
<keyword evidence="3 4" id="KW-0663">Pyridoxal phosphate</keyword>
<feature type="domain" description="Aminotransferase class V" evidence="7">
    <location>
        <begin position="146"/>
        <end position="309"/>
    </location>
</feature>
<dbReference type="PANTHER" id="PTHR14084:SF0">
    <property type="entry name" value="KYNURENINASE"/>
    <property type="match status" value="1"/>
</dbReference>
<comment type="caution">
    <text evidence="8">The sequence shown here is derived from an EMBL/GenBank/DDBJ whole genome shotgun (WGS) entry which is preliminary data.</text>
</comment>
<feature type="binding site" evidence="4">
    <location>
        <position position="331"/>
    </location>
    <ligand>
        <name>pyridoxal 5'-phosphate</name>
        <dbReference type="ChEBI" id="CHEBI:597326"/>
    </ligand>
</feature>
<evidence type="ECO:0000313" key="9">
    <source>
        <dbReference type="Proteomes" id="UP001374579"/>
    </source>
</evidence>
<comment type="pathway">
    <text evidence="4 5">Amino-acid degradation; L-kynurenine degradation; L-alanine and anthranilate from L-kynurenine: step 1/1.</text>
</comment>
<dbReference type="PANTHER" id="PTHR14084">
    <property type="entry name" value="KYNURENINASE"/>
    <property type="match status" value="1"/>
</dbReference>
<feature type="binding site" evidence="4">
    <location>
        <begin position="191"/>
        <end position="194"/>
    </location>
    <ligand>
        <name>pyridoxal 5'-phosphate</name>
        <dbReference type="ChEBI" id="CHEBI:597326"/>
    </ligand>
</feature>
<dbReference type="SUPFAM" id="SSF53383">
    <property type="entry name" value="PLP-dependent transferases"/>
    <property type="match status" value="1"/>
</dbReference>
<protein>
    <recommendedName>
        <fullName evidence="4 5">Kynureninase</fullName>
        <ecNumber evidence="4 5">3.7.1.3</ecNumber>
    </recommendedName>
    <alternativeName>
        <fullName evidence="4">L-kynurenine hydrolase</fullName>
    </alternativeName>
</protein>
<comment type="cofactor">
    <cofactor evidence="4 5">
        <name>pyridoxal 5'-phosphate</name>
        <dbReference type="ChEBI" id="CHEBI:597326"/>
    </cofactor>
</comment>
<dbReference type="InterPro" id="IPR010111">
    <property type="entry name" value="Kynureninase"/>
</dbReference>
<keyword evidence="2 4" id="KW-0378">Hydrolase</keyword>
<feature type="binding site" evidence="4">
    <location>
        <position position="276"/>
    </location>
    <ligand>
        <name>pyridoxal 5'-phosphate</name>
        <dbReference type="ChEBI" id="CHEBI:597326"/>
    </ligand>
</feature>
<dbReference type="InterPro" id="IPR000192">
    <property type="entry name" value="Aminotrans_V_dom"/>
</dbReference>
<feature type="binding site" evidence="4">
    <location>
        <position position="279"/>
    </location>
    <ligand>
        <name>pyridoxal 5'-phosphate</name>
        <dbReference type="ChEBI" id="CHEBI:597326"/>
    </ligand>
</feature>
<dbReference type="GO" id="GO:0019805">
    <property type="term" value="P:quinolinate biosynthetic process"/>
    <property type="evidence" value="ECO:0007669"/>
    <property type="project" value="UniProtKB-UniRule"/>
</dbReference>
<dbReference type="Gene3D" id="3.40.640.10">
    <property type="entry name" value="Type I PLP-dependent aspartate aminotransferase-like (Major domain)"/>
    <property type="match status" value="1"/>
</dbReference>
<dbReference type="GO" id="GO:0043420">
    <property type="term" value="P:anthranilate metabolic process"/>
    <property type="evidence" value="ECO:0007669"/>
    <property type="project" value="UniProtKB-UniRule"/>
</dbReference>
<dbReference type="InterPro" id="IPR015421">
    <property type="entry name" value="PyrdxlP-dep_Trfase_major"/>
</dbReference>